<proteinExistence type="inferred from homology"/>
<evidence type="ECO:0000313" key="4">
    <source>
        <dbReference type="EMBL" id="SPP64261.1"/>
    </source>
</evidence>
<dbReference type="HAMAP" id="MF_01384">
    <property type="entry name" value="UreD"/>
    <property type="match status" value="1"/>
</dbReference>
<dbReference type="GO" id="GO:0016151">
    <property type="term" value="F:nickel cation binding"/>
    <property type="evidence" value="ECO:0007669"/>
    <property type="project" value="InterPro"/>
</dbReference>
<evidence type="ECO:0000313" key="5">
    <source>
        <dbReference type="Proteomes" id="UP000248168"/>
    </source>
</evidence>
<organism evidence="3">
    <name type="scientific">Nitrospira lenta</name>
    <dbReference type="NCBI Taxonomy" id="1436998"/>
    <lineage>
        <taxon>Bacteria</taxon>
        <taxon>Pseudomonadati</taxon>
        <taxon>Nitrospirota</taxon>
        <taxon>Nitrospiria</taxon>
        <taxon>Nitrospirales</taxon>
        <taxon>Nitrospiraceae</taxon>
        <taxon>Nitrospira</taxon>
    </lineage>
</organism>
<gene>
    <name evidence="4" type="ORF">NITLEN_110027</name>
    <name evidence="3" type="ORF">NITLEN_v1_110027</name>
</gene>
<dbReference type="Pfam" id="PF01774">
    <property type="entry name" value="UreD"/>
    <property type="match status" value="1"/>
</dbReference>
<protein>
    <submittedName>
        <fullName evidence="3">Putative urease accessory protein UreD</fullName>
    </submittedName>
</protein>
<sequence length="309" mass="33321">MMSSPGSSRSFQATPTIIDERPAVRSMSAHDPVLDAVGRRGALSYVFERQGPRTVLTQSSCSSPWHYFPPSFLDDSGCAYTWLVNPSGGLVGGDHVTVAARLEADTHVLMTSPSATRVYRSEGEPAVQEIRVTAGAGARLEWLPEVTIPFAGSRFRQSIHVELAPGATVVLWDAMASGRVARAERWAFASYENEIVIRMASGRSVVERLSVTPDSVGGLVKSWDYVGSLFVIGDAVGPERLAALEDELVELCGQQPEQLLGGVSKPAVPGLVVKVVARSAPALTAFVEAAWSHLRLILWDLPAPLLRRY</sequence>
<dbReference type="PANTHER" id="PTHR33643">
    <property type="entry name" value="UREASE ACCESSORY PROTEIN D"/>
    <property type="match status" value="1"/>
</dbReference>
<reference evidence="3" key="1">
    <citation type="journal article" date="2015" name="Proc. Natl. Acad. Sci. U.S.A.">
        <title>Expanded metabolic versatility of ubiquitous nitrite-oxidizing bacteria from the genus Nitrospira.</title>
        <authorList>
            <person name="Koch H."/>
            <person name="Lucker S."/>
            <person name="Albertsen M."/>
            <person name="Kitzinger K."/>
            <person name="Herbold C."/>
            <person name="Spieck E."/>
            <person name="Nielsen P.H."/>
            <person name="Wagner M."/>
            <person name="Daims H."/>
        </authorList>
    </citation>
    <scope>NUCLEOTIDE SEQUENCE</scope>
    <source>
        <strain evidence="3">BS10</strain>
    </source>
</reference>
<reference evidence="5" key="3">
    <citation type="submission" date="2018-04" db="EMBL/GenBank/DDBJ databases">
        <authorList>
            <person name="Lucker S."/>
            <person name="Sakoula D."/>
        </authorList>
    </citation>
    <scope>NUCLEOTIDE SEQUENCE [LARGE SCALE GENOMIC DNA]</scope>
</reference>
<dbReference type="AlphaFoldDB" id="A0A0K2GY37"/>
<keyword evidence="5" id="KW-1185">Reference proteome</keyword>
<evidence type="ECO:0000256" key="2">
    <source>
        <dbReference type="ARBA" id="ARBA00023186"/>
    </source>
</evidence>
<dbReference type="PANTHER" id="PTHR33643:SF1">
    <property type="entry name" value="UREASE ACCESSORY PROTEIN D"/>
    <property type="match status" value="1"/>
</dbReference>
<dbReference type="InParanoid" id="A0A0K2GY37"/>
<dbReference type="InterPro" id="IPR002669">
    <property type="entry name" value="UreD"/>
</dbReference>
<comment type="similarity">
    <text evidence="1">Belongs to the UreD family.</text>
</comment>
<evidence type="ECO:0000256" key="1">
    <source>
        <dbReference type="ARBA" id="ARBA00007177"/>
    </source>
</evidence>
<dbReference type="Proteomes" id="UP000248168">
    <property type="component" value="Unassembled WGS sequence"/>
</dbReference>
<dbReference type="EMBL" id="KR873378">
    <property type="protein sequence ID" value="ALA66371.1"/>
    <property type="molecule type" value="Genomic_DNA"/>
</dbReference>
<dbReference type="EMBL" id="OUNR01000003">
    <property type="protein sequence ID" value="SPP64261.1"/>
    <property type="molecule type" value="Genomic_DNA"/>
</dbReference>
<reference evidence="4" key="2">
    <citation type="submission" date="2018-04" db="EMBL/GenBank/DDBJ databases">
        <authorList>
            <person name="Go L.Y."/>
            <person name="Mitchell J.A."/>
        </authorList>
    </citation>
    <scope>NUCLEOTIDE SEQUENCE [LARGE SCALE GENOMIC DNA]</scope>
    <source>
        <strain evidence="4">N. lenta BS10</strain>
    </source>
</reference>
<name>A0A0K2GY37_9BACT</name>
<accession>A0A0K2GY37</accession>
<keyword evidence="2" id="KW-0143">Chaperone</keyword>
<evidence type="ECO:0000313" key="3">
    <source>
        <dbReference type="EMBL" id="ALA66371.1"/>
    </source>
</evidence>
<dbReference type="OrthoDB" id="9807968at2"/>